<name>A0A4Y2SFZ7_ARAVE</name>
<dbReference type="AlphaFoldDB" id="A0A4Y2SFZ7"/>
<protein>
    <submittedName>
        <fullName evidence="1">Uncharacterized protein</fullName>
    </submittedName>
</protein>
<evidence type="ECO:0000313" key="2">
    <source>
        <dbReference type="Proteomes" id="UP000499080"/>
    </source>
</evidence>
<keyword evidence="2" id="KW-1185">Reference proteome</keyword>
<gene>
    <name evidence="1" type="ORF">AVEN_77734_1</name>
</gene>
<evidence type="ECO:0000313" key="1">
    <source>
        <dbReference type="EMBL" id="GBN87047.1"/>
    </source>
</evidence>
<organism evidence="1 2">
    <name type="scientific">Araneus ventricosus</name>
    <name type="common">Orbweaver spider</name>
    <name type="synonym">Epeira ventricosa</name>
    <dbReference type="NCBI Taxonomy" id="182803"/>
    <lineage>
        <taxon>Eukaryota</taxon>
        <taxon>Metazoa</taxon>
        <taxon>Ecdysozoa</taxon>
        <taxon>Arthropoda</taxon>
        <taxon>Chelicerata</taxon>
        <taxon>Arachnida</taxon>
        <taxon>Araneae</taxon>
        <taxon>Araneomorphae</taxon>
        <taxon>Entelegynae</taxon>
        <taxon>Araneoidea</taxon>
        <taxon>Araneidae</taxon>
        <taxon>Araneus</taxon>
    </lineage>
</organism>
<proteinExistence type="predicted"/>
<dbReference type="Proteomes" id="UP000499080">
    <property type="component" value="Unassembled WGS sequence"/>
</dbReference>
<accession>A0A4Y2SFZ7</accession>
<reference evidence="1 2" key="1">
    <citation type="journal article" date="2019" name="Sci. Rep.">
        <title>Orb-weaving spider Araneus ventricosus genome elucidates the spidroin gene catalogue.</title>
        <authorList>
            <person name="Kono N."/>
            <person name="Nakamura H."/>
            <person name="Ohtoshi R."/>
            <person name="Moran D.A.P."/>
            <person name="Shinohara A."/>
            <person name="Yoshida Y."/>
            <person name="Fujiwara M."/>
            <person name="Mori M."/>
            <person name="Tomita M."/>
            <person name="Arakawa K."/>
        </authorList>
    </citation>
    <scope>NUCLEOTIDE SEQUENCE [LARGE SCALE GENOMIC DNA]</scope>
</reference>
<dbReference type="EMBL" id="BGPR01021598">
    <property type="protein sequence ID" value="GBN87047.1"/>
    <property type="molecule type" value="Genomic_DNA"/>
</dbReference>
<sequence length="181" mass="20154">MYNLQSSGQRHINDAVSVDAWVREMQNSDKDNCVLYYIPQSSVATSAVENTVSTASPRPINENAFNLTPNESDTLIKHVNNSESSLPFSQQREKLREYFKTLLDSLATTEELNVALTQISSIIRIVNALRSNPESNTSAFETTSRVPANKNIEQPSLKVMSSVSHGIVLKSEVTFSFITRL</sequence>
<comment type="caution">
    <text evidence="1">The sequence shown here is derived from an EMBL/GenBank/DDBJ whole genome shotgun (WGS) entry which is preliminary data.</text>
</comment>